<dbReference type="RefSeq" id="WP_222992684.1">
    <property type="nucleotide sequence ID" value="NZ_JAINVV010000012.1"/>
</dbReference>
<dbReference type="Gene3D" id="1.10.1740.10">
    <property type="match status" value="1"/>
</dbReference>
<keyword evidence="3" id="KW-0731">Sigma factor</keyword>
<evidence type="ECO:0000256" key="1">
    <source>
        <dbReference type="ARBA" id="ARBA00010641"/>
    </source>
</evidence>
<evidence type="ECO:0000313" key="8">
    <source>
        <dbReference type="Proteomes" id="UP000706039"/>
    </source>
</evidence>
<dbReference type="InterPro" id="IPR039425">
    <property type="entry name" value="RNA_pol_sigma-70-like"/>
</dbReference>
<gene>
    <name evidence="7" type="ORF">K7G82_25020</name>
</gene>
<dbReference type="SUPFAM" id="SSF88946">
    <property type="entry name" value="Sigma2 domain of RNA polymerase sigma factors"/>
    <property type="match status" value="1"/>
</dbReference>
<dbReference type="InterPro" id="IPR036388">
    <property type="entry name" value="WH-like_DNA-bd_sf"/>
</dbReference>
<dbReference type="NCBIfam" id="TIGR02937">
    <property type="entry name" value="sigma70-ECF"/>
    <property type="match status" value="1"/>
</dbReference>
<comment type="similarity">
    <text evidence="1">Belongs to the sigma-70 factor family. ECF subfamily.</text>
</comment>
<dbReference type="Proteomes" id="UP000706039">
    <property type="component" value="Unassembled WGS sequence"/>
</dbReference>
<dbReference type="EMBL" id="JAINVV010000012">
    <property type="protein sequence ID" value="MBY8825588.1"/>
    <property type="molecule type" value="Genomic_DNA"/>
</dbReference>
<evidence type="ECO:0000313" key="7">
    <source>
        <dbReference type="EMBL" id="MBY8825588.1"/>
    </source>
</evidence>
<dbReference type="PANTHER" id="PTHR43133">
    <property type="entry name" value="RNA POLYMERASE ECF-TYPE SIGMA FACTO"/>
    <property type="match status" value="1"/>
</dbReference>
<feature type="domain" description="RNA polymerase sigma factor 70 region 4 type 2" evidence="6">
    <location>
        <begin position="139"/>
        <end position="187"/>
    </location>
</feature>
<accession>A0ABS7PWK3</accession>
<keyword evidence="8" id="KW-1185">Reference proteome</keyword>
<comment type="caution">
    <text evidence="7">The sequence shown here is derived from an EMBL/GenBank/DDBJ whole genome shotgun (WGS) entry which is preliminary data.</text>
</comment>
<evidence type="ECO:0000256" key="3">
    <source>
        <dbReference type="ARBA" id="ARBA00023082"/>
    </source>
</evidence>
<evidence type="ECO:0000256" key="4">
    <source>
        <dbReference type="ARBA" id="ARBA00023163"/>
    </source>
</evidence>
<dbReference type="InterPro" id="IPR007627">
    <property type="entry name" value="RNA_pol_sigma70_r2"/>
</dbReference>
<evidence type="ECO:0000256" key="2">
    <source>
        <dbReference type="ARBA" id="ARBA00023015"/>
    </source>
</evidence>
<dbReference type="Gene3D" id="1.10.10.10">
    <property type="entry name" value="Winged helix-like DNA-binding domain superfamily/Winged helix DNA-binding domain"/>
    <property type="match status" value="1"/>
</dbReference>
<dbReference type="InterPro" id="IPR014284">
    <property type="entry name" value="RNA_pol_sigma-70_dom"/>
</dbReference>
<keyword evidence="2" id="KW-0805">Transcription regulation</keyword>
<sequence>MTIRKICVRLSLPGTANLGAMKEQQSWRRRELVAWVAREVMPHEPVVRAWLHARMVPADEIDDLIQDGYCRIAGLEVFGHIDNPGAFFLTIVRNLLANKWARARVVRIDAIAEIDAMAGADEAPGPERQAGDRRELCRIRALMATLPDRCRRILELRRIDGCSQREVAEIMDVTETIVENETVRGLRLIMEALRAQGGKVAGEYEARRKRKGARA</sequence>
<evidence type="ECO:0000259" key="6">
    <source>
        <dbReference type="Pfam" id="PF08281"/>
    </source>
</evidence>
<proteinExistence type="inferred from homology"/>
<evidence type="ECO:0000259" key="5">
    <source>
        <dbReference type="Pfam" id="PF04542"/>
    </source>
</evidence>
<dbReference type="SUPFAM" id="SSF88659">
    <property type="entry name" value="Sigma3 and sigma4 domains of RNA polymerase sigma factors"/>
    <property type="match status" value="1"/>
</dbReference>
<dbReference type="Pfam" id="PF04542">
    <property type="entry name" value="Sigma70_r2"/>
    <property type="match status" value="1"/>
</dbReference>
<dbReference type="Pfam" id="PF08281">
    <property type="entry name" value="Sigma70_r4_2"/>
    <property type="match status" value="1"/>
</dbReference>
<feature type="domain" description="RNA polymerase sigma-70 region 2" evidence="5">
    <location>
        <begin position="41"/>
        <end position="104"/>
    </location>
</feature>
<organism evidence="7 8">
    <name type="scientific">Sphingomonas colocasiae</name>
    <dbReference type="NCBI Taxonomy" id="1848973"/>
    <lineage>
        <taxon>Bacteria</taxon>
        <taxon>Pseudomonadati</taxon>
        <taxon>Pseudomonadota</taxon>
        <taxon>Alphaproteobacteria</taxon>
        <taxon>Sphingomonadales</taxon>
        <taxon>Sphingomonadaceae</taxon>
        <taxon>Sphingomonas</taxon>
    </lineage>
</organism>
<dbReference type="PANTHER" id="PTHR43133:SF63">
    <property type="entry name" value="RNA POLYMERASE SIGMA FACTOR FECI-RELATED"/>
    <property type="match status" value="1"/>
</dbReference>
<keyword evidence="4" id="KW-0804">Transcription</keyword>
<protein>
    <submittedName>
        <fullName evidence="7">Sigma-70 family RNA polymerase sigma factor</fullName>
    </submittedName>
</protein>
<name>A0ABS7PWK3_9SPHN</name>
<dbReference type="InterPro" id="IPR013325">
    <property type="entry name" value="RNA_pol_sigma_r2"/>
</dbReference>
<dbReference type="InterPro" id="IPR013324">
    <property type="entry name" value="RNA_pol_sigma_r3/r4-like"/>
</dbReference>
<dbReference type="InterPro" id="IPR013249">
    <property type="entry name" value="RNA_pol_sigma70_r4_t2"/>
</dbReference>
<reference evidence="7 8" key="1">
    <citation type="submission" date="2021-08" db="EMBL/GenBank/DDBJ databases">
        <authorList>
            <person name="Tuo L."/>
        </authorList>
    </citation>
    <scope>NUCLEOTIDE SEQUENCE [LARGE SCALE GENOMIC DNA]</scope>
    <source>
        <strain evidence="7 8">JCM 31229</strain>
    </source>
</reference>